<dbReference type="HOGENOM" id="CLU_090997_0_0_11"/>
<evidence type="ECO:0000256" key="3">
    <source>
        <dbReference type="ARBA" id="ARBA00022801"/>
    </source>
</evidence>
<evidence type="ECO:0000256" key="2">
    <source>
        <dbReference type="ARBA" id="ARBA00022670"/>
    </source>
</evidence>
<dbReference type="GO" id="GO:0006508">
    <property type="term" value="P:proteolysis"/>
    <property type="evidence" value="ECO:0007669"/>
    <property type="project" value="UniProtKB-KW"/>
</dbReference>
<keyword evidence="2" id="KW-0645">Protease</keyword>
<dbReference type="PATRIC" id="fig|92706.3.peg.546"/>
<organism evidence="5 6">
    <name type="scientific">[Brevibacterium] flavum</name>
    <dbReference type="NCBI Taxonomy" id="92706"/>
    <lineage>
        <taxon>Bacteria</taxon>
        <taxon>Bacillati</taxon>
        <taxon>Actinomycetota</taxon>
        <taxon>Actinomycetes</taxon>
        <taxon>Mycobacteriales</taxon>
        <taxon>Corynebacteriaceae</taxon>
        <taxon>Corynebacterium</taxon>
    </lineage>
</organism>
<keyword evidence="4" id="KW-0720">Serine protease</keyword>
<evidence type="ECO:0000256" key="1">
    <source>
        <dbReference type="ARBA" id="ARBA00006534"/>
    </source>
</evidence>
<dbReference type="PANTHER" id="PTHR20842">
    <property type="entry name" value="PROTEASE S51 ALPHA-ASPARTYL DIPEPTIDASE"/>
    <property type="match status" value="1"/>
</dbReference>
<keyword evidence="3" id="KW-0378">Hydrolase</keyword>
<dbReference type="AlphaFoldDB" id="A0A0F6SQN5"/>
<reference evidence="5 6" key="1">
    <citation type="submission" date="2015-04" db="EMBL/GenBank/DDBJ databases">
        <title>Complete Genome Sequence of Brevibacterium flavum ATCC 15168.</title>
        <authorList>
            <person name="Ahn J."/>
            <person name="Park G."/>
            <person name="Jeon W."/>
            <person name="Jang Y."/>
            <person name="Jang M."/>
            <person name="Lee H."/>
            <person name="Lee H."/>
        </authorList>
    </citation>
    <scope>NUCLEOTIDE SEQUENCE [LARGE SCALE GENOMIC DNA]</scope>
    <source>
        <strain evidence="5 6">ATCC 15168</strain>
    </source>
</reference>
<dbReference type="Gene3D" id="3.40.50.880">
    <property type="match status" value="1"/>
</dbReference>
<sequence>MAPYCLKMAHMRLLLISFGHDHIRDFVRGTVAYIPDATRLFAGSPEAAPFMETERNMLREHGLSIRELPISTSTPEEVDRVLGEVDGVYVAGGETFDLMWLLRSTGNDEVLIKHVRAGLPYIGTSAGAVIAGPSIEPISLLDSPDVAPNLSDYSGLGLCEHVVVPHAGGTIPQFPIDVFAETVRTYGAEFPLVLLKDGQALLIDDHGVHLI</sequence>
<dbReference type="SUPFAM" id="SSF52317">
    <property type="entry name" value="Class I glutamine amidotransferase-like"/>
    <property type="match status" value="1"/>
</dbReference>
<gene>
    <name evidence="5" type="ORF">YH66_02610</name>
</gene>
<evidence type="ECO:0000313" key="5">
    <source>
        <dbReference type="EMBL" id="AKF26519.1"/>
    </source>
</evidence>
<accession>A0A0F6SQN5</accession>
<proteinExistence type="inferred from homology"/>
<dbReference type="EMBL" id="CP011309">
    <property type="protein sequence ID" value="AKF26519.1"/>
    <property type="molecule type" value="Genomic_DNA"/>
</dbReference>
<dbReference type="Proteomes" id="UP000034037">
    <property type="component" value="Chromosome"/>
</dbReference>
<dbReference type="GO" id="GO:0008236">
    <property type="term" value="F:serine-type peptidase activity"/>
    <property type="evidence" value="ECO:0007669"/>
    <property type="project" value="UniProtKB-KW"/>
</dbReference>
<dbReference type="Pfam" id="PF03575">
    <property type="entry name" value="Peptidase_S51"/>
    <property type="match status" value="1"/>
</dbReference>
<comment type="similarity">
    <text evidence="1">Belongs to the peptidase S51 family.</text>
</comment>
<protein>
    <submittedName>
        <fullName evidence="5">Peptidase</fullName>
    </submittedName>
</protein>
<name>A0A0F6SQN5_9CORY</name>
<evidence type="ECO:0000256" key="4">
    <source>
        <dbReference type="ARBA" id="ARBA00022825"/>
    </source>
</evidence>
<dbReference type="InterPro" id="IPR029062">
    <property type="entry name" value="Class_I_gatase-like"/>
</dbReference>
<dbReference type="PANTHER" id="PTHR20842:SF0">
    <property type="entry name" value="ALPHA-ASPARTYL DIPEPTIDASE"/>
    <property type="match status" value="1"/>
</dbReference>
<keyword evidence="6" id="KW-1185">Reference proteome</keyword>
<dbReference type="InterPro" id="IPR005320">
    <property type="entry name" value="Peptidase_S51"/>
</dbReference>
<evidence type="ECO:0000313" key="6">
    <source>
        <dbReference type="Proteomes" id="UP000034037"/>
    </source>
</evidence>